<keyword evidence="2" id="KW-0238">DNA-binding</keyword>
<evidence type="ECO:0000256" key="1">
    <source>
        <dbReference type="ARBA" id="ARBA00023015"/>
    </source>
</evidence>
<protein>
    <submittedName>
        <fullName evidence="6">Transcriptional regulator</fullName>
    </submittedName>
</protein>
<dbReference type="AlphaFoldDB" id="A0A2S5TCM0"/>
<name>A0A2S5TCM0_9GAMM</name>
<dbReference type="InterPro" id="IPR036388">
    <property type="entry name" value="WH-like_DNA-bd_sf"/>
</dbReference>
<dbReference type="GO" id="GO:0003700">
    <property type="term" value="F:DNA-binding transcription factor activity"/>
    <property type="evidence" value="ECO:0007669"/>
    <property type="project" value="InterPro"/>
</dbReference>
<sequence>MDTKAALKALAGLAQESRLAIVRNLVERGAIGAYAGQLAEDLQCAPATLSFHLKELSHAGLIEAQHEGRHIRYVASFQVMNGLIEYLTHNCCGGRADCFPGSACESIPKPKPKRAAAARKVAAPRRRAG</sequence>
<dbReference type="EMBL" id="PSNW01000010">
    <property type="protein sequence ID" value="PPE72749.1"/>
    <property type="molecule type" value="Genomic_DNA"/>
</dbReference>
<accession>A0A2S5TCM0</accession>
<dbReference type="InterPro" id="IPR001845">
    <property type="entry name" value="HTH_ArsR_DNA-bd_dom"/>
</dbReference>
<evidence type="ECO:0000256" key="3">
    <source>
        <dbReference type="ARBA" id="ARBA00023163"/>
    </source>
</evidence>
<reference evidence="6 7" key="1">
    <citation type="submission" date="2018-02" db="EMBL/GenBank/DDBJ databases">
        <title>Genome sequencing of Solimonas sp. HR-BB.</title>
        <authorList>
            <person name="Lee Y."/>
            <person name="Jeon C.O."/>
        </authorList>
    </citation>
    <scope>NUCLEOTIDE SEQUENCE [LARGE SCALE GENOMIC DNA]</scope>
    <source>
        <strain evidence="6 7">HR-BB</strain>
    </source>
</reference>
<evidence type="ECO:0000256" key="4">
    <source>
        <dbReference type="SAM" id="MobiDB-lite"/>
    </source>
</evidence>
<keyword evidence="3" id="KW-0804">Transcription</keyword>
<keyword evidence="7" id="KW-1185">Reference proteome</keyword>
<evidence type="ECO:0000259" key="5">
    <source>
        <dbReference type="PROSITE" id="PS50987"/>
    </source>
</evidence>
<dbReference type="InterPro" id="IPR036390">
    <property type="entry name" value="WH_DNA-bd_sf"/>
</dbReference>
<evidence type="ECO:0000256" key="2">
    <source>
        <dbReference type="ARBA" id="ARBA00023125"/>
    </source>
</evidence>
<evidence type="ECO:0000313" key="6">
    <source>
        <dbReference type="EMBL" id="PPE72749.1"/>
    </source>
</evidence>
<dbReference type="OrthoDB" id="5297460at2"/>
<dbReference type="Pfam" id="PF12840">
    <property type="entry name" value="HTH_20"/>
    <property type="match status" value="1"/>
</dbReference>
<dbReference type="RefSeq" id="WP_104231559.1">
    <property type="nucleotide sequence ID" value="NZ_PSNW01000010.1"/>
</dbReference>
<organism evidence="6 7">
    <name type="scientific">Solimonas fluminis</name>
    <dbReference type="NCBI Taxonomy" id="2086571"/>
    <lineage>
        <taxon>Bacteria</taxon>
        <taxon>Pseudomonadati</taxon>
        <taxon>Pseudomonadota</taxon>
        <taxon>Gammaproteobacteria</taxon>
        <taxon>Nevskiales</taxon>
        <taxon>Nevskiaceae</taxon>
        <taxon>Solimonas</taxon>
    </lineage>
</organism>
<feature type="domain" description="HTH arsR-type" evidence="5">
    <location>
        <begin position="1"/>
        <end position="95"/>
    </location>
</feature>
<dbReference type="PRINTS" id="PR00778">
    <property type="entry name" value="HTHARSR"/>
</dbReference>
<dbReference type="CDD" id="cd00090">
    <property type="entry name" value="HTH_ARSR"/>
    <property type="match status" value="1"/>
</dbReference>
<dbReference type="SMART" id="SM00418">
    <property type="entry name" value="HTH_ARSR"/>
    <property type="match status" value="1"/>
</dbReference>
<dbReference type="InterPro" id="IPR051011">
    <property type="entry name" value="Metal_resp_trans_reg"/>
</dbReference>
<dbReference type="PROSITE" id="PS50987">
    <property type="entry name" value="HTH_ARSR_2"/>
    <property type="match status" value="1"/>
</dbReference>
<dbReference type="GO" id="GO:0003677">
    <property type="term" value="F:DNA binding"/>
    <property type="evidence" value="ECO:0007669"/>
    <property type="project" value="UniProtKB-KW"/>
</dbReference>
<dbReference type="PANTHER" id="PTHR43132:SF2">
    <property type="entry name" value="ARSENICAL RESISTANCE OPERON REPRESSOR ARSR-RELATED"/>
    <property type="match status" value="1"/>
</dbReference>
<dbReference type="Proteomes" id="UP000238220">
    <property type="component" value="Unassembled WGS sequence"/>
</dbReference>
<proteinExistence type="predicted"/>
<dbReference type="PANTHER" id="PTHR43132">
    <property type="entry name" value="ARSENICAL RESISTANCE OPERON REPRESSOR ARSR-RELATED"/>
    <property type="match status" value="1"/>
</dbReference>
<dbReference type="SUPFAM" id="SSF46785">
    <property type="entry name" value="Winged helix' DNA-binding domain"/>
    <property type="match status" value="1"/>
</dbReference>
<feature type="compositionally biased region" description="Basic residues" evidence="4">
    <location>
        <begin position="110"/>
        <end position="129"/>
    </location>
</feature>
<comment type="caution">
    <text evidence="6">The sequence shown here is derived from an EMBL/GenBank/DDBJ whole genome shotgun (WGS) entry which is preliminary data.</text>
</comment>
<dbReference type="InterPro" id="IPR011991">
    <property type="entry name" value="ArsR-like_HTH"/>
</dbReference>
<dbReference type="Gene3D" id="1.10.10.10">
    <property type="entry name" value="Winged helix-like DNA-binding domain superfamily/Winged helix DNA-binding domain"/>
    <property type="match status" value="1"/>
</dbReference>
<feature type="region of interest" description="Disordered" evidence="4">
    <location>
        <begin position="107"/>
        <end position="129"/>
    </location>
</feature>
<evidence type="ECO:0000313" key="7">
    <source>
        <dbReference type="Proteomes" id="UP000238220"/>
    </source>
</evidence>
<keyword evidence="1" id="KW-0805">Transcription regulation</keyword>
<gene>
    <name evidence="6" type="ORF">C3942_17010</name>
</gene>